<comment type="caution">
    <text evidence="3">The sequence shown here is derived from an EMBL/GenBank/DDBJ whole genome shotgun (WGS) entry which is preliminary data.</text>
</comment>
<dbReference type="GO" id="GO:0009451">
    <property type="term" value="P:RNA modification"/>
    <property type="evidence" value="ECO:0007669"/>
    <property type="project" value="InterPro"/>
</dbReference>
<dbReference type="FunFam" id="1.25.40.10:FF:000158">
    <property type="entry name" value="pentatricopeptide repeat-containing protein At2g33680"/>
    <property type="match status" value="1"/>
</dbReference>
<dbReference type="GO" id="GO:0099402">
    <property type="term" value="P:plant organ development"/>
    <property type="evidence" value="ECO:0007669"/>
    <property type="project" value="UniProtKB-ARBA"/>
</dbReference>
<accession>A0AAP0X970</accession>
<evidence type="ECO:0000256" key="1">
    <source>
        <dbReference type="ARBA" id="ARBA00022737"/>
    </source>
</evidence>
<dbReference type="InterPro" id="IPR046960">
    <property type="entry name" value="PPR_At4g14850-like_plant"/>
</dbReference>
<keyword evidence="4" id="KW-1185">Reference proteome</keyword>
<evidence type="ECO:0000313" key="4">
    <source>
        <dbReference type="Proteomes" id="UP001415857"/>
    </source>
</evidence>
<dbReference type="PROSITE" id="PS51257">
    <property type="entry name" value="PROKAR_LIPOPROTEIN"/>
    <property type="match status" value="1"/>
</dbReference>
<dbReference type="PANTHER" id="PTHR24015">
    <property type="entry name" value="OS07G0578800 PROTEIN-RELATED"/>
    <property type="match status" value="1"/>
</dbReference>
<dbReference type="InterPro" id="IPR002885">
    <property type="entry name" value="PPR_rpt"/>
</dbReference>
<feature type="repeat" description="PPR" evidence="2">
    <location>
        <begin position="110"/>
        <end position="144"/>
    </location>
</feature>
<dbReference type="InterPro" id="IPR011990">
    <property type="entry name" value="TPR-like_helical_dom_sf"/>
</dbReference>
<evidence type="ECO:0000256" key="2">
    <source>
        <dbReference type="PROSITE-ProRule" id="PRU00708"/>
    </source>
</evidence>
<dbReference type="Pfam" id="PF13041">
    <property type="entry name" value="PPR_2"/>
    <property type="match status" value="4"/>
</dbReference>
<sequence length="478" mass="52524">MQLDCLKPDCVTIASLLSACASLGALHKGKQLHSYALKAGISSDIIIEGSLLDLYVKCSDIETAHEFFLTTESENVVLWNVMLVAFGQLDNLRESLRIFSQMQIEGLRPNQYTYPSILRTCTSLGALEIGEQIHTQVIKTGFQPNVYVCSVLIDMYAKNGKLDTAHGILRRLTEEDVVSWTAMIAGYVQHDLCAEALKVFEEMQNRGIYSDNIGFSSAISACSGIQALNQGQQIHAQSVVTGYSEDISIENALVSLYARCGRLRDAYVAFDKIDAKDNISWNGLISGFAQSGYCEEALEVFSQMNQAGVEANLFTFGSAVSAAANIANIKQGKQIHAVMIKTGYNLETEASNVLITLYAKCGSIDDAKSEFLEMPEKNEVSWNAMITGYSQHGFGNEALNLFEEMKQLGVMPNHVTFVGVLSACSHVRLVDEGLYYFKSMSKKHGLVPKPEHYVCVVDLLGRAGLFVPCKRIHRGDAN</sequence>
<keyword evidence="1" id="KW-0677">Repeat</keyword>
<dbReference type="FunFam" id="1.25.40.10:FF:000285">
    <property type="entry name" value="Pentatricopeptide repeat-containing protein, chloroplastic"/>
    <property type="match status" value="1"/>
</dbReference>
<dbReference type="Pfam" id="PF13812">
    <property type="entry name" value="PPR_3"/>
    <property type="match status" value="1"/>
</dbReference>
<dbReference type="EMBL" id="JBBPBK010000002">
    <property type="protein sequence ID" value="KAK9290320.1"/>
    <property type="molecule type" value="Genomic_DNA"/>
</dbReference>
<dbReference type="PROSITE" id="PS51375">
    <property type="entry name" value="PPR"/>
    <property type="match status" value="5"/>
</dbReference>
<dbReference type="Pfam" id="PF01535">
    <property type="entry name" value="PPR"/>
    <property type="match status" value="1"/>
</dbReference>
<organism evidence="3 4">
    <name type="scientific">Liquidambar formosana</name>
    <name type="common">Formosan gum</name>
    <dbReference type="NCBI Taxonomy" id="63359"/>
    <lineage>
        <taxon>Eukaryota</taxon>
        <taxon>Viridiplantae</taxon>
        <taxon>Streptophyta</taxon>
        <taxon>Embryophyta</taxon>
        <taxon>Tracheophyta</taxon>
        <taxon>Spermatophyta</taxon>
        <taxon>Magnoliopsida</taxon>
        <taxon>eudicotyledons</taxon>
        <taxon>Gunneridae</taxon>
        <taxon>Pentapetalae</taxon>
        <taxon>Saxifragales</taxon>
        <taxon>Altingiaceae</taxon>
        <taxon>Liquidambar</taxon>
    </lineage>
</organism>
<dbReference type="NCBIfam" id="TIGR00756">
    <property type="entry name" value="PPR"/>
    <property type="match status" value="6"/>
</dbReference>
<dbReference type="AlphaFoldDB" id="A0AAP0X970"/>
<dbReference type="FunFam" id="1.25.40.10:FF:001202">
    <property type="entry name" value="Pentatricopeptide repeat-containing protein"/>
    <property type="match status" value="1"/>
</dbReference>
<proteinExistence type="predicted"/>
<evidence type="ECO:0000313" key="3">
    <source>
        <dbReference type="EMBL" id="KAK9290320.1"/>
    </source>
</evidence>
<gene>
    <name evidence="3" type="ORF">L1049_008487</name>
</gene>
<dbReference type="Gene3D" id="1.25.40.10">
    <property type="entry name" value="Tetratricopeptide repeat domain"/>
    <property type="match status" value="4"/>
</dbReference>
<feature type="repeat" description="PPR" evidence="2">
    <location>
        <begin position="277"/>
        <end position="311"/>
    </location>
</feature>
<feature type="repeat" description="PPR" evidence="2">
    <location>
        <begin position="378"/>
        <end position="412"/>
    </location>
</feature>
<feature type="repeat" description="PPR" evidence="2">
    <location>
        <begin position="75"/>
        <end position="109"/>
    </location>
</feature>
<dbReference type="PANTHER" id="PTHR24015:SF2038">
    <property type="entry name" value="REPEAT-CONTAINING PROTEIN, PUTATIVE-RELATED"/>
    <property type="match status" value="1"/>
</dbReference>
<dbReference type="GO" id="GO:0005739">
    <property type="term" value="C:mitochondrion"/>
    <property type="evidence" value="ECO:0007669"/>
    <property type="project" value="TreeGrafter"/>
</dbReference>
<evidence type="ECO:0008006" key="5">
    <source>
        <dbReference type="Google" id="ProtNLM"/>
    </source>
</evidence>
<dbReference type="Proteomes" id="UP001415857">
    <property type="component" value="Unassembled WGS sequence"/>
</dbReference>
<feature type="repeat" description="PPR" evidence="2">
    <location>
        <begin position="176"/>
        <end position="210"/>
    </location>
</feature>
<name>A0AAP0X970_LIQFO</name>
<reference evidence="3 4" key="1">
    <citation type="journal article" date="2024" name="Plant J.">
        <title>Genome sequences and population genomics reveal climatic adaptation and genomic divergence between two closely related sweetgum species.</title>
        <authorList>
            <person name="Xu W.Q."/>
            <person name="Ren C.Q."/>
            <person name="Zhang X.Y."/>
            <person name="Comes H.P."/>
            <person name="Liu X.H."/>
            <person name="Li Y.G."/>
            <person name="Kettle C.J."/>
            <person name="Jalonen R."/>
            <person name="Gaisberger H."/>
            <person name="Ma Y.Z."/>
            <person name="Qiu Y.X."/>
        </authorList>
    </citation>
    <scope>NUCLEOTIDE SEQUENCE [LARGE SCALE GENOMIC DNA]</scope>
    <source>
        <strain evidence="3">Hangzhou</strain>
    </source>
</reference>
<dbReference type="GO" id="GO:0003723">
    <property type="term" value="F:RNA binding"/>
    <property type="evidence" value="ECO:0007669"/>
    <property type="project" value="InterPro"/>
</dbReference>
<protein>
    <recommendedName>
        <fullName evidence="5">Pentatricopeptide repeat-containing protein</fullName>
    </recommendedName>
</protein>
<dbReference type="FunFam" id="1.25.40.10:FF:000381">
    <property type="entry name" value="Pentatricopeptide repeat-containing protein"/>
    <property type="match status" value="1"/>
</dbReference>